<dbReference type="GO" id="GO:0005737">
    <property type="term" value="C:cytoplasm"/>
    <property type="evidence" value="ECO:0007669"/>
    <property type="project" value="InterPro"/>
</dbReference>
<evidence type="ECO:0008006" key="4">
    <source>
        <dbReference type="Google" id="ProtNLM"/>
    </source>
</evidence>
<name>A0A267MN92_9FIRM</name>
<comment type="caution">
    <text evidence="2">The sequence shown here is derived from an EMBL/GenBank/DDBJ whole genome shotgun (WGS) entry which is preliminary data.</text>
</comment>
<dbReference type="GO" id="GO:0009401">
    <property type="term" value="P:phosphoenolpyruvate-dependent sugar phosphotransferase system"/>
    <property type="evidence" value="ECO:0007669"/>
    <property type="project" value="InterPro"/>
</dbReference>
<dbReference type="OrthoDB" id="5113885at2"/>
<dbReference type="Pfam" id="PF03829">
    <property type="entry name" value="PTSIIA_gutA"/>
    <property type="match status" value="1"/>
</dbReference>
<organism evidence="2 3">
    <name type="scientific">Anaeromicrobium sediminis</name>
    <dbReference type="NCBI Taxonomy" id="1478221"/>
    <lineage>
        <taxon>Bacteria</taxon>
        <taxon>Bacillati</taxon>
        <taxon>Bacillota</taxon>
        <taxon>Clostridia</taxon>
        <taxon>Peptostreptococcales</taxon>
        <taxon>Thermotaleaceae</taxon>
        <taxon>Anaeromicrobium</taxon>
    </lineage>
</organism>
<keyword evidence="3" id="KW-1185">Reference proteome</keyword>
<dbReference type="GO" id="GO:0016301">
    <property type="term" value="F:kinase activity"/>
    <property type="evidence" value="ECO:0007669"/>
    <property type="project" value="TreeGrafter"/>
</dbReference>
<evidence type="ECO:0000313" key="3">
    <source>
        <dbReference type="Proteomes" id="UP000216024"/>
    </source>
</evidence>
<dbReference type="AlphaFoldDB" id="A0A267MN92"/>
<dbReference type="InterPro" id="IPR036665">
    <property type="entry name" value="PTS_IIA_glucitol/sorbitol_sf"/>
</dbReference>
<proteinExistence type="predicted"/>
<reference evidence="2 3" key="1">
    <citation type="submission" date="2017-06" db="EMBL/GenBank/DDBJ databases">
        <title>Draft genome sequence of anaerobic fermentative bacterium Anaeromicrobium sediminis DY2726D isolated from West Pacific Ocean sediments.</title>
        <authorList>
            <person name="Zeng X."/>
        </authorList>
    </citation>
    <scope>NUCLEOTIDE SEQUENCE [LARGE SCALE GENOMIC DNA]</scope>
    <source>
        <strain evidence="2 3">DY2726D</strain>
    </source>
</reference>
<evidence type="ECO:0000256" key="1">
    <source>
        <dbReference type="PROSITE-ProRule" id="PRU00420"/>
    </source>
</evidence>
<dbReference type="SUPFAM" id="SSF141530">
    <property type="entry name" value="PTSIIA/GutA-like"/>
    <property type="match status" value="1"/>
</dbReference>
<dbReference type="Gene3D" id="2.40.33.40">
    <property type="entry name" value="Phosphotransferase system, glucitol/sorbitol-specific IIA component"/>
    <property type="match status" value="1"/>
</dbReference>
<dbReference type="PROSITE" id="PS51097">
    <property type="entry name" value="PTS_EIIA_TYPE_5"/>
    <property type="match status" value="1"/>
</dbReference>
<dbReference type="EMBL" id="NIBG01000003">
    <property type="protein sequence ID" value="PAB60220.1"/>
    <property type="molecule type" value="Genomic_DNA"/>
</dbReference>
<evidence type="ECO:0000313" key="2">
    <source>
        <dbReference type="EMBL" id="PAB60220.1"/>
    </source>
</evidence>
<dbReference type="Proteomes" id="UP000216024">
    <property type="component" value="Unassembled WGS sequence"/>
</dbReference>
<dbReference type="GO" id="GO:0008982">
    <property type="term" value="F:protein-N(PI)-phosphohistidine-sugar phosphotransferase activity"/>
    <property type="evidence" value="ECO:0007669"/>
    <property type="project" value="InterPro"/>
</dbReference>
<gene>
    <name evidence="2" type="ORF">CCE28_04795</name>
</gene>
<protein>
    <recommendedName>
        <fullName evidence="4">PTS sorbitol transporter subunit IIA</fullName>
    </recommendedName>
</protein>
<accession>A0A267MN92</accession>
<dbReference type="InterPro" id="IPR004716">
    <property type="entry name" value="PTS_IIA_glucitol/sorbitol-sp"/>
</dbReference>
<dbReference type="PANTHER" id="PTHR40398">
    <property type="entry name" value="PTS SYSTEM GLUCITOL/SORBITOL-SPECIFIC EIIA COMPONENT"/>
    <property type="match status" value="1"/>
</dbReference>
<dbReference type="PANTHER" id="PTHR40398:SF1">
    <property type="entry name" value="PTS SYSTEM GLUCITOL_SORBITOL-SPECIFIC EIIA COMPONENT"/>
    <property type="match status" value="1"/>
</dbReference>
<feature type="modified residue" description="Phosphohistidine; by HPr" evidence="1">
    <location>
        <position position="43"/>
    </location>
</feature>
<dbReference type="RefSeq" id="WP_095131526.1">
    <property type="nucleotide sequence ID" value="NZ_NIBG01000003.1"/>
</dbReference>
<sequence length="119" mass="13818">MELIYETTVTGVGEKAMEFLDQGMFIIFRDDAPEDLKEFAIIHKENNLLREIEKNNTLKMGNKEFKIRCVGSSVNKNMKELGHITFRFDEEEECLPGSINLEKKHIPEIKIGMQIEIWG</sequence>